<keyword evidence="7" id="KW-0029">Amino-acid transport</keyword>
<accession>A0A315ZYC6</accession>
<dbReference type="Pfam" id="PF00005">
    <property type="entry name" value="ABC_tran"/>
    <property type="match status" value="1"/>
</dbReference>
<evidence type="ECO:0000256" key="4">
    <source>
        <dbReference type="ARBA" id="ARBA00022475"/>
    </source>
</evidence>
<dbReference type="SMART" id="SM00382">
    <property type="entry name" value="AAA"/>
    <property type="match status" value="1"/>
</dbReference>
<gene>
    <name evidence="10" type="ORF">SAMN05216529_104214</name>
</gene>
<reference evidence="11" key="1">
    <citation type="submission" date="2017-07" db="EMBL/GenBank/DDBJ databases">
        <authorList>
            <person name="Varghese N."/>
            <person name="Submissions S."/>
        </authorList>
    </citation>
    <scope>NUCLEOTIDE SEQUENCE [LARGE SCALE GENOMIC DNA]</scope>
    <source>
        <strain evidence="11">NLAE-zl-C134</strain>
    </source>
</reference>
<evidence type="ECO:0000313" key="11">
    <source>
        <dbReference type="Proteomes" id="UP000254051"/>
    </source>
</evidence>
<dbReference type="GO" id="GO:0005524">
    <property type="term" value="F:ATP binding"/>
    <property type="evidence" value="ECO:0007669"/>
    <property type="project" value="UniProtKB-KW"/>
</dbReference>
<dbReference type="InterPro" id="IPR003439">
    <property type="entry name" value="ABC_transporter-like_ATP-bd"/>
</dbReference>
<evidence type="ECO:0000256" key="6">
    <source>
        <dbReference type="ARBA" id="ARBA00022840"/>
    </source>
</evidence>
<keyword evidence="6 10" id="KW-0067">ATP-binding</keyword>
<dbReference type="PROSITE" id="PS50893">
    <property type="entry name" value="ABC_TRANSPORTER_2"/>
    <property type="match status" value="1"/>
</dbReference>
<name>A0A315ZYC6_9FIRM</name>
<sequence length="243" mass="26983">MAAVIQVKDLVKSFDSKEVLRGVNLSVNKGDVVAIVGSSGSGKSTLIRCIAGLEDYQSGELFIKDKKIVNKHEVVGTIGMVFQNFNLFPHYTVEENIIKPLMITKKLDRNDAQQKAHDLLKKVRLEEAACQYPLTLSGGQKQRVAIARALAMDPEILAFDEPTSSLDPELAHEVFQTINELAQEGQTMLIVTHQLNAISHFATRVAFLYNGVIEVQGSCDEIFHHSKNENVTEFLKMVEFGNL</sequence>
<dbReference type="PANTHER" id="PTHR43166:SF9">
    <property type="entry name" value="GLUTAMATE_ASPARTATE IMPORT ATP-BINDING PROTEIN GLTL"/>
    <property type="match status" value="1"/>
</dbReference>
<dbReference type="PROSITE" id="PS00211">
    <property type="entry name" value="ABC_TRANSPORTER_1"/>
    <property type="match status" value="1"/>
</dbReference>
<dbReference type="OrthoDB" id="9804199at2"/>
<evidence type="ECO:0000313" key="10">
    <source>
        <dbReference type="EMBL" id="SUQ13903.1"/>
    </source>
</evidence>
<keyword evidence="8" id="KW-0472">Membrane</keyword>
<dbReference type="InterPro" id="IPR003593">
    <property type="entry name" value="AAA+_ATPase"/>
</dbReference>
<comment type="subcellular location">
    <subcellularLocation>
        <location evidence="1">Cell membrane</location>
        <topology evidence="1">Peripheral membrane protein</topology>
    </subcellularLocation>
</comment>
<dbReference type="EMBL" id="UHJJ01000004">
    <property type="protein sequence ID" value="SUQ13903.1"/>
    <property type="molecule type" value="Genomic_DNA"/>
</dbReference>
<dbReference type="InterPro" id="IPR050086">
    <property type="entry name" value="MetN_ABC_transporter-like"/>
</dbReference>
<dbReference type="SUPFAM" id="SSF52540">
    <property type="entry name" value="P-loop containing nucleoside triphosphate hydrolases"/>
    <property type="match status" value="1"/>
</dbReference>
<evidence type="ECO:0000256" key="5">
    <source>
        <dbReference type="ARBA" id="ARBA00022741"/>
    </source>
</evidence>
<organism evidence="10 11">
    <name type="scientific">Faecalicatena contorta</name>
    <dbReference type="NCBI Taxonomy" id="39482"/>
    <lineage>
        <taxon>Bacteria</taxon>
        <taxon>Bacillati</taxon>
        <taxon>Bacillota</taxon>
        <taxon>Clostridia</taxon>
        <taxon>Lachnospirales</taxon>
        <taxon>Lachnospiraceae</taxon>
        <taxon>Faecalicatena</taxon>
    </lineage>
</organism>
<evidence type="ECO:0000256" key="7">
    <source>
        <dbReference type="ARBA" id="ARBA00022970"/>
    </source>
</evidence>
<dbReference type="PANTHER" id="PTHR43166">
    <property type="entry name" value="AMINO ACID IMPORT ATP-BINDING PROTEIN"/>
    <property type="match status" value="1"/>
</dbReference>
<dbReference type="InterPro" id="IPR027417">
    <property type="entry name" value="P-loop_NTPase"/>
</dbReference>
<proteinExistence type="inferred from homology"/>
<evidence type="ECO:0000259" key="9">
    <source>
        <dbReference type="PROSITE" id="PS50893"/>
    </source>
</evidence>
<evidence type="ECO:0000256" key="3">
    <source>
        <dbReference type="ARBA" id="ARBA00022448"/>
    </source>
</evidence>
<comment type="similarity">
    <text evidence="2">Belongs to the ABC transporter superfamily.</text>
</comment>
<keyword evidence="3" id="KW-0813">Transport</keyword>
<keyword evidence="4" id="KW-1003">Cell membrane</keyword>
<dbReference type="AlphaFoldDB" id="A0A315ZYC6"/>
<evidence type="ECO:0000256" key="8">
    <source>
        <dbReference type="ARBA" id="ARBA00023136"/>
    </source>
</evidence>
<protein>
    <submittedName>
        <fullName evidence="10">Polar amino acid transport system ATP-binding protein</fullName>
    </submittedName>
</protein>
<keyword evidence="11" id="KW-1185">Reference proteome</keyword>
<dbReference type="GO" id="GO:0015424">
    <property type="term" value="F:ABC-type amino acid transporter activity"/>
    <property type="evidence" value="ECO:0007669"/>
    <property type="project" value="InterPro"/>
</dbReference>
<dbReference type="PIRSF" id="PIRSF039085">
    <property type="entry name" value="ABC_ATPase_HisP"/>
    <property type="match status" value="1"/>
</dbReference>
<dbReference type="InterPro" id="IPR030679">
    <property type="entry name" value="ABC_ATPase_HisP-typ"/>
</dbReference>
<dbReference type="GO" id="GO:0005886">
    <property type="term" value="C:plasma membrane"/>
    <property type="evidence" value="ECO:0007669"/>
    <property type="project" value="UniProtKB-SubCell"/>
</dbReference>
<evidence type="ECO:0000256" key="1">
    <source>
        <dbReference type="ARBA" id="ARBA00004202"/>
    </source>
</evidence>
<dbReference type="GO" id="GO:0016887">
    <property type="term" value="F:ATP hydrolysis activity"/>
    <property type="evidence" value="ECO:0007669"/>
    <property type="project" value="InterPro"/>
</dbReference>
<keyword evidence="5" id="KW-0547">Nucleotide-binding</keyword>
<dbReference type="Proteomes" id="UP000254051">
    <property type="component" value="Unassembled WGS sequence"/>
</dbReference>
<feature type="domain" description="ABC transporter" evidence="9">
    <location>
        <begin position="5"/>
        <end position="235"/>
    </location>
</feature>
<dbReference type="InterPro" id="IPR017871">
    <property type="entry name" value="ABC_transporter-like_CS"/>
</dbReference>
<dbReference type="Gene3D" id="3.40.50.300">
    <property type="entry name" value="P-loop containing nucleotide triphosphate hydrolases"/>
    <property type="match status" value="1"/>
</dbReference>
<evidence type="ECO:0000256" key="2">
    <source>
        <dbReference type="ARBA" id="ARBA00005417"/>
    </source>
</evidence>
<dbReference type="RefSeq" id="WP_109710260.1">
    <property type="nucleotide sequence ID" value="NZ_QGDS01000004.1"/>
</dbReference>